<dbReference type="InterPro" id="IPR005828">
    <property type="entry name" value="MFS_sugar_transport-like"/>
</dbReference>
<dbReference type="CDD" id="cd17361">
    <property type="entry name" value="MFS_STP"/>
    <property type="match status" value="1"/>
</dbReference>
<sequence length="595" mass="64710">SLCLKQNGKKGIRLEIHNRQTPRGGILKVDTPHFLTISIFHLSLSTLGLISPYINPSQVSISIHSLPSPDQSYYLIAHRKQIFCRITLRVLRRQTALSQAMAGGGFVSSAGGTEFEAKITPIVIMSCIMAATGGLMFGYDVGVSGGVTSMPAFLEKFFPVVARKTQDPTLNNSNYCKYDNQGLQLFTSSLYLAGLTATFFASYTTRTLGRRPTMLIAGLFFIAGVVLNAAAQDLAMLIVGRILLGCGVGFANQAVPLFLSEIAPTRIRGALNILFQLNVTIGILFANLINYGTAKIKGGWGWRLSLGLAGVPAVLLTVGALLVSETPNSLIERGRLDEGKAVLRKIRGTDKIEPEFLELVEASRIAKEVKHPFRNLLKRNTVGFGSDASLYSAVITGAVNVLSTVVSIYSVDRLGRRKLLLEAGVQMLLSQVVIAVVLGIKVTDHSDDLGKGFAALVVIMVCTFVSAFAWSWGPLGWLIPSETFPLETRSAGQSVTVCVNLLFTFVIAQAFLSMLCHFKFGIFLFFSGWVAVMSVFVFFLVPETKNVPIEEMTDKVWAQHWLWKRFVEEDGDVEMEGRVGVNGKGNGSNGVDYSS</sequence>
<proteinExistence type="inferred from homology"/>
<evidence type="ECO:0000256" key="4">
    <source>
        <dbReference type="ARBA" id="ARBA00022597"/>
    </source>
</evidence>
<dbReference type="GO" id="GO:0016020">
    <property type="term" value="C:membrane"/>
    <property type="evidence" value="ECO:0007669"/>
    <property type="project" value="UniProtKB-SubCell"/>
</dbReference>
<comment type="similarity">
    <text evidence="2">Belongs to the major facilitator superfamily. Sugar transporter (TC 2.A.1.1) family.</text>
</comment>
<dbReference type="Pfam" id="PF00083">
    <property type="entry name" value="Sugar_tr"/>
    <property type="match status" value="1"/>
</dbReference>
<dbReference type="PRINTS" id="PR00171">
    <property type="entry name" value="SUGRTRNSPORT"/>
</dbReference>
<feature type="transmembrane region" description="Helical" evidence="9">
    <location>
        <begin position="213"/>
        <end position="231"/>
    </location>
</feature>
<protein>
    <recommendedName>
        <fullName evidence="10">Major facilitator superfamily (MFS) profile domain-containing protein</fullName>
    </recommendedName>
</protein>
<dbReference type="InterPro" id="IPR005829">
    <property type="entry name" value="Sugar_transporter_CS"/>
</dbReference>
<feature type="transmembrane region" description="Helical" evidence="9">
    <location>
        <begin position="452"/>
        <end position="473"/>
    </location>
</feature>
<feature type="transmembrane region" description="Helical" evidence="9">
    <location>
        <begin position="237"/>
        <end position="259"/>
    </location>
</feature>
<feature type="transmembrane region" description="Helical" evidence="9">
    <location>
        <begin position="271"/>
        <end position="289"/>
    </location>
</feature>
<dbReference type="EMBL" id="CAMGYJ010000003">
    <property type="protein sequence ID" value="CAI0391540.1"/>
    <property type="molecule type" value="Genomic_DNA"/>
</dbReference>
<evidence type="ECO:0000259" key="10">
    <source>
        <dbReference type="PROSITE" id="PS50850"/>
    </source>
</evidence>
<evidence type="ECO:0000256" key="1">
    <source>
        <dbReference type="ARBA" id="ARBA00004141"/>
    </source>
</evidence>
<dbReference type="GO" id="GO:0015145">
    <property type="term" value="F:monosaccharide transmembrane transporter activity"/>
    <property type="evidence" value="ECO:0007669"/>
    <property type="project" value="InterPro"/>
</dbReference>
<evidence type="ECO:0000313" key="11">
    <source>
        <dbReference type="EMBL" id="CAI0391540.1"/>
    </source>
</evidence>
<dbReference type="InterPro" id="IPR036259">
    <property type="entry name" value="MFS_trans_sf"/>
</dbReference>
<evidence type="ECO:0000256" key="5">
    <source>
        <dbReference type="ARBA" id="ARBA00022692"/>
    </source>
</evidence>
<keyword evidence="6" id="KW-0769">Symport</keyword>
<evidence type="ECO:0000256" key="3">
    <source>
        <dbReference type="ARBA" id="ARBA00022448"/>
    </source>
</evidence>
<feature type="transmembrane region" description="Helical" evidence="9">
    <location>
        <begin position="493"/>
        <end position="515"/>
    </location>
</feature>
<evidence type="ECO:0000256" key="8">
    <source>
        <dbReference type="ARBA" id="ARBA00023136"/>
    </source>
</evidence>
<dbReference type="PANTHER" id="PTHR23500:SF357">
    <property type="entry name" value="IP12678P"/>
    <property type="match status" value="1"/>
</dbReference>
<feature type="transmembrane region" description="Helical" evidence="9">
    <location>
        <begin position="301"/>
        <end position="323"/>
    </location>
</feature>
<feature type="transmembrane region" description="Helical" evidence="9">
    <location>
        <begin position="423"/>
        <end position="440"/>
    </location>
</feature>
<dbReference type="InterPro" id="IPR003663">
    <property type="entry name" value="Sugar/inositol_transpt"/>
</dbReference>
<feature type="transmembrane region" description="Helical" evidence="9">
    <location>
        <begin position="388"/>
        <end position="411"/>
    </location>
</feature>
<dbReference type="AlphaFoldDB" id="A0AAV0I1J1"/>
<dbReference type="InterPro" id="IPR044778">
    <property type="entry name" value="MFS_STP/MST-like_plant"/>
</dbReference>
<feature type="domain" description="Major facilitator superfamily (MFS) profile" evidence="10">
    <location>
        <begin position="126"/>
        <end position="545"/>
    </location>
</feature>
<keyword evidence="12" id="KW-1185">Reference proteome</keyword>
<comment type="caution">
    <text evidence="11">The sequence shown here is derived from an EMBL/GenBank/DDBJ whole genome shotgun (WGS) entry which is preliminary data.</text>
</comment>
<evidence type="ECO:0000256" key="6">
    <source>
        <dbReference type="ARBA" id="ARBA00022847"/>
    </source>
</evidence>
<dbReference type="PROSITE" id="PS00216">
    <property type="entry name" value="SUGAR_TRANSPORT_1"/>
    <property type="match status" value="1"/>
</dbReference>
<reference evidence="11" key="1">
    <citation type="submission" date="2022-08" db="EMBL/GenBank/DDBJ databases">
        <authorList>
            <person name="Gutierrez-Valencia J."/>
        </authorList>
    </citation>
    <scope>NUCLEOTIDE SEQUENCE</scope>
</reference>
<dbReference type="InterPro" id="IPR045262">
    <property type="entry name" value="STP/PLT_plant"/>
</dbReference>
<accession>A0AAV0I1J1</accession>
<keyword evidence="5 9" id="KW-0812">Transmembrane</keyword>
<dbReference type="SUPFAM" id="SSF103473">
    <property type="entry name" value="MFS general substrate transporter"/>
    <property type="match status" value="1"/>
</dbReference>
<evidence type="ECO:0000256" key="7">
    <source>
        <dbReference type="ARBA" id="ARBA00022989"/>
    </source>
</evidence>
<dbReference type="GO" id="GO:0015293">
    <property type="term" value="F:symporter activity"/>
    <property type="evidence" value="ECO:0007669"/>
    <property type="project" value="UniProtKB-KW"/>
</dbReference>
<feature type="transmembrane region" description="Helical" evidence="9">
    <location>
        <begin position="182"/>
        <end position="201"/>
    </location>
</feature>
<dbReference type="Gene3D" id="1.20.1250.20">
    <property type="entry name" value="MFS general substrate transporter like domains"/>
    <property type="match status" value="2"/>
</dbReference>
<feature type="non-terminal residue" evidence="11">
    <location>
        <position position="1"/>
    </location>
</feature>
<evidence type="ECO:0000256" key="2">
    <source>
        <dbReference type="ARBA" id="ARBA00010992"/>
    </source>
</evidence>
<organism evidence="11 12">
    <name type="scientific">Linum tenue</name>
    <dbReference type="NCBI Taxonomy" id="586396"/>
    <lineage>
        <taxon>Eukaryota</taxon>
        <taxon>Viridiplantae</taxon>
        <taxon>Streptophyta</taxon>
        <taxon>Embryophyta</taxon>
        <taxon>Tracheophyta</taxon>
        <taxon>Spermatophyta</taxon>
        <taxon>Magnoliopsida</taxon>
        <taxon>eudicotyledons</taxon>
        <taxon>Gunneridae</taxon>
        <taxon>Pentapetalae</taxon>
        <taxon>rosids</taxon>
        <taxon>fabids</taxon>
        <taxon>Malpighiales</taxon>
        <taxon>Linaceae</taxon>
        <taxon>Linum</taxon>
    </lineage>
</organism>
<keyword evidence="3" id="KW-0813">Transport</keyword>
<evidence type="ECO:0000256" key="9">
    <source>
        <dbReference type="SAM" id="Phobius"/>
    </source>
</evidence>
<name>A0AAV0I1J1_9ROSI</name>
<dbReference type="Proteomes" id="UP001154282">
    <property type="component" value="Unassembled WGS sequence"/>
</dbReference>
<dbReference type="PROSITE" id="PS50850">
    <property type="entry name" value="MFS"/>
    <property type="match status" value="1"/>
</dbReference>
<keyword evidence="8 9" id="KW-0472">Membrane</keyword>
<dbReference type="PANTHER" id="PTHR23500">
    <property type="entry name" value="SOLUTE CARRIER FAMILY 2, FACILITATED GLUCOSE TRANSPORTER"/>
    <property type="match status" value="1"/>
</dbReference>
<comment type="subcellular location">
    <subcellularLocation>
        <location evidence="1">Membrane</location>
        <topology evidence="1">Multi-pass membrane protein</topology>
    </subcellularLocation>
</comment>
<keyword evidence="7 9" id="KW-1133">Transmembrane helix</keyword>
<evidence type="ECO:0000313" key="12">
    <source>
        <dbReference type="Proteomes" id="UP001154282"/>
    </source>
</evidence>
<keyword evidence="4" id="KW-0762">Sugar transport</keyword>
<dbReference type="InterPro" id="IPR020846">
    <property type="entry name" value="MFS_dom"/>
</dbReference>
<feature type="transmembrane region" description="Helical" evidence="9">
    <location>
        <begin position="522"/>
        <end position="541"/>
    </location>
</feature>
<gene>
    <name evidence="11" type="ORF">LITE_LOCUS7194</name>
</gene>